<protein>
    <submittedName>
        <fullName evidence="1">Uncharacterized protein</fullName>
    </submittedName>
</protein>
<dbReference type="AlphaFoldDB" id="A0A0V1AI84"/>
<accession>A0A0V1AI84</accession>
<dbReference type="InParanoid" id="A0A0V1AI84"/>
<comment type="caution">
    <text evidence="1">The sequence shown here is derived from an EMBL/GenBank/DDBJ whole genome shotgun (WGS) entry which is preliminary data.</text>
</comment>
<name>A0A0V1AI84_TRISP</name>
<keyword evidence="2" id="KW-1185">Reference proteome</keyword>
<sequence length="40" mass="4523">MKPPPHPPTPLLLSSSRVSVVYGLQSVWVQWSCFRKLPCT</sequence>
<evidence type="ECO:0000313" key="2">
    <source>
        <dbReference type="Proteomes" id="UP000054776"/>
    </source>
</evidence>
<gene>
    <name evidence="1" type="ORF">T01_2392</name>
</gene>
<evidence type="ECO:0000313" key="1">
    <source>
        <dbReference type="EMBL" id="KRY24169.1"/>
    </source>
</evidence>
<dbReference type="Proteomes" id="UP000054776">
    <property type="component" value="Unassembled WGS sequence"/>
</dbReference>
<dbReference type="EMBL" id="JYDH01001953">
    <property type="protein sequence ID" value="KRY24169.1"/>
    <property type="molecule type" value="Genomic_DNA"/>
</dbReference>
<proteinExistence type="predicted"/>
<reference evidence="1 2" key="1">
    <citation type="submission" date="2015-01" db="EMBL/GenBank/DDBJ databases">
        <title>Evolution of Trichinella species and genotypes.</title>
        <authorList>
            <person name="Korhonen P.K."/>
            <person name="Edoardo P."/>
            <person name="Giuseppe L.R."/>
            <person name="Gasser R.B."/>
        </authorList>
    </citation>
    <scope>NUCLEOTIDE SEQUENCE [LARGE SCALE GENOMIC DNA]</scope>
    <source>
        <strain evidence="1">ISS3</strain>
    </source>
</reference>
<organism evidence="1 2">
    <name type="scientific">Trichinella spiralis</name>
    <name type="common">Trichina worm</name>
    <dbReference type="NCBI Taxonomy" id="6334"/>
    <lineage>
        <taxon>Eukaryota</taxon>
        <taxon>Metazoa</taxon>
        <taxon>Ecdysozoa</taxon>
        <taxon>Nematoda</taxon>
        <taxon>Enoplea</taxon>
        <taxon>Dorylaimia</taxon>
        <taxon>Trichinellida</taxon>
        <taxon>Trichinellidae</taxon>
        <taxon>Trichinella</taxon>
    </lineage>
</organism>